<organism evidence="6 7">
    <name type="scientific">Rhodonellum ikkaensis</name>
    <dbReference type="NCBI Taxonomy" id="336829"/>
    <lineage>
        <taxon>Bacteria</taxon>
        <taxon>Pseudomonadati</taxon>
        <taxon>Bacteroidota</taxon>
        <taxon>Cytophagia</taxon>
        <taxon>Cytophagales</taxon>
        <taxon>Cytophagaceae</taxon>
        <taxon>Rhodonellum</taxon>
    </lineage>
</organism>
<dbReference type="PROSITE" id="PS51257">
    <property type="entry name" value="PROKAR_LIPOPROTEIN"/>
    <property type="match status" value="1"/>
</dbReference>
<dbReference type="CDD" id="cd22268">
    <property type="entry name" value="DPBB_RlpA-like"/>
    <property type="match status" value="1"/>
</dbReference>
<evidence type="ECO:0000256" key="4">
    <source>
        <dbReference type="RuleBase" id="RU003495"/>
    </source>
</evidence>
<accession>A0A1H3KNV1</accession>
<proteinExistence type="inferred from homology"/>
<dbReference type="PANTHER" id="PTHR34183">
    <property type="entry name" value="ENDOLYTIC PEPTIDOGLYCAN TRANSGLYCOSYLASE RLPA"/>
    <property type="match status" value="1"/>
</dbReference>
<keyword evidence="3" id="KW-1003">Cell membrane</keyword>
<evidence type="ECO:0000256" key="2">
    <source>
        <dbReference type="ARBA" id="ARBA00023316"/>
    </source>
</evidence>
<feature type="domain" description="RlpA-like protein double-psi beta-barrel" evidence="5">
    <location>
        <begin position="50"/>
        <end position="139"/>
    </location>
</feature>
<keyword evidence="3 6" id="KW-0449">Lipoprotein</keyword>
<dbReference type="Pfam" id="PF03330">
    <property type="entry name" value="DPBB_1"/>
    <property type="match status" value="1"/>
</dbReference>
<dbReference type="InterPro" id="IPR034718">
    <property type="entry name" value="RlpA"/>
</dbReference>
<protein>
    <recommendedName>
        <fullName evidence="3">Probable endolytic peptidoglycan transglycosylase RlpA</fullName>
        <ecNumber evidence="3">4.2.2.-</ecNumber>
    </recommendedName>
</protein>
<reference evidence="6 7" key="1">
    <citation type="submission" date="2016-10" db="EMBL/GenBank/DDBJ databases">
        <authorList>
            <person name="Varghese N."/>
            <person name="Submissions S."/>
        </authorList>
    </citation>
    <scope>NUCLEOTIDE SEQUENCE [LARGE SCALE GENOMIC DNA]</scope>
    <source>
        <strain evidence="6 7">DSM 17997</strain>
    </source>
</reference>
<keyword evidence="3" id="KW-0472">Membrane</keyword>
<name>A0A1H3KNV1_9BACT</name>
<dbReference type="NCBIfam" id="TIGR00413">
    <property type="entry name" value="rlpA"/>
    <property type="match status" value="1"/>
</dbReference>
<dbReference type="HAMAP" id="MF_02071">
    <property type="entry name" value="RlpA"/>
    <property type="match status" value="1"/>
</dbReference>
<dbReference type="InterPro" id="IPR012997">
    <property type="entry name" value="RplA"/>
</dbReference>
<comment type="caution">
    <text evidence="6">The sequence shown here is derived from an EMBL/GenBank/DDBJ whole genome shotgun (WGS) entry which is preliminary data.</text>
</comment>
<keyword evidence="1 3" id="KW-0456">Lyase</keyword>
<evidence type="ECO:0000259" key="5">
    <source>
        <dbReference type="Pfam" id="PF03330"/>
    </source>
</evidence>
<evidence type="ECO:0000313" key="6">
    <source>
        <dbReference type="EMBL" id="SDY53405.1"/>
    </source>
</evidence>
<keyword evidence="2 3" id="KW-0961">Cell wall biogenesis/degradation</keyword>
<dbReference type="PANTHER" id="PTHR34183:SF1">
    <property type="entry name" value="ENDOLYTIC PEPTIDOGLYCAN TRANSGLYCOSYLASE RLPA"/>
    <property type="match status" value="1"/>
</dbReference>
<evidence type="ECO:0000313" key="7">
    <source>
        <dbReference type="Proteomes" id="UP000199663"/>
    </source>
</evidence>
<comment type="similarity">
    <text evidence="3 4">Belongs to the RlpA family.</text>
</comment>
<sequence length="142" mass="15756">MFGLKIDCCADMRNTYIRFLASFFIAGLLITGACKSTKNTPVTKSKMTEVQGKASFYANRLDGKKTANGEIYNAKKMTAAHPTLPFGTQVEVTNLSNGKTVRVRINDRGPFRKGRIIDLSRAAAEKLDMIKSGVTQVEIRYR</sequence>
<dbReference type="EC" id="4.2.2.-" evidence="3"/>
<evidence type="ECO:0000256" key="3">
    <source>
        <dbReference type="HAMAP-Rule" id="MF_02071"/>
    </source>
</evidence>
<dbReference type="SUPFAM" id="SSF50685">
    <property type="entry name" value="Barwin-like endoglucanases"/>
    <property type="match status" value="1"/>
</dbReference>
<keyword evidence="3" id="KW-0564">Palmitate</keyword>
<dbReference type="Proteomes" id="UP000199663">
    <property type="component" value="Unassembled WGS sequence"/>
</dbReference>
<dbReference type="EMBL" id="FNQC01000001">
    <property type="protein sequence ID" value="SDY53405.1"/>
    <property type="molecule type" value="Genomic_DNA"/>
</dbReference>
<evidence type="ECO:0000256" key="1">
    <source>
        <dbReference type="ARBA" id="ARBA00023239"/>
    </source>
</evidence>
<dbReference type="RefSeq" id="WP_019596276.1">
    <property type="nucleotide sequence ID" value="NZ_FNQC01000001.1"/>
</dbReference>
<dbReference type="InterPro" id="IPR036908">
    <property type="entry name" value="RlpA-like_sf"/>
</dbReference>
<gene>
    <name evidence="3" type="primary">rlpA</name>
    <name evidence="6" type="ORF">SAMN05444412_101450</name>
</gene>
<dbReference type="Gene3D" id="2.40.40.10">
    <property type="entry name" value="RlpA-like domain"/>
    <property type="match status" value="1"/>
</dbReference>
<comment type="function">
    <text evidence="3">Lytic transglycosylase with a strong preference for naked glycan strands that lack stem peptides.</text>
</comment>
<comment type="subcellular location">
    <subcellularLocation>
        <location evidence="3">Cell membrane</location>
        <topology evidence="3">Lipid-anchor</topology>
    </subcellularLocation>
</comment>
<keyword evidence="7" id="KW-1185">Reference proteome</keyword>
<dbReference type="InterPro" id="IPR009009">
    <property type="entry name" value="RlpA-like_DPBB"/>
</dbReference>